<dbReference type="OMA" id="EASQLDM"/>
<reference evidence="3" key="1">
    <citation type="submission" date="2011-12" db="EMBL/GenBank/DDBJ databases">
        <title>The Draft Genome of Lepisosteus oculatus.</title>
        <authorList>
            <consortium name="The Broad Institute Genome Assembly &amp; Analysis Group"/>
            <consortium name="Computational R&amp;D Group"/>
            <consortium name="and Sequencing Platform"/>
            <person name="Di Palma F."/>
            <person name="Alfoldi J."/>
            <person name="Johnson J."/>
            <person name="Berlin A."/>
            <person name="Gnerre S."/>
            <person name="Jaffe D."/>
            <person name="MacCallum I."/>
            <person name="Young S."/>
            <person name="Walker B.J."/>
            <person name="Lander E.S."/>
            <person name="Lindblad-Toh K."/>
        </authorList>
    </citation>
    <scope>NUCLEOTIDE SEQUENCE [LARGE SCALE GENOMIC DNA]</scope>
</reference>
<protein>
    <submittedName>
        <fullName evidence="2">Si:ch211-285j22.3</fullName>
    </submittedName>
</protein>
<evidence type="ECO:0000256" key="1">
    <source>
        <dbReference type="SAM" id="Coils"/>
    </source>
</evidence>
<dbReference type="EMBL" id="AHAT01033121">
    <property type="status" value="NOT_ANNOTATED_CDS"/>
    <property type="molecule type" value="Genomic_DNA"/>
</dbReference>
<reference evidence="2" key="2">
    <citation type="submission" date="2025-08" db="UniProtKB">
        <authorList>
            <consortium name="Ensembl"/>
        </authorList>
    </citation>
    <scope>IDENTIFICATION</scope>
</reference>
<organism evidence="2 3">
    <name type="scientific">Lepisosteus oculatus</name>
    <name type="common">Spotted gar</name>
    <dbReference type="NCBI Taxonomy" id="7918"/>
    <lineage>
        <taxon>Eukaryota</taxon>
        <taxon>Metazoa</taxon>
        <taxon>Chordata</taxon>
        <taxon>Craniata</taxon>
        <taxon>Vertebrata</taxon>
        <taxon>Euteleostomi</taxon>
        <taxon>Actinopterygii</taxon>
        <taxon>Neopterygii</taxon>
        <taxon>Holostei</taxon>
        <taxon>Semionotiformes</taxon>
        <taxon>Lepisosteidae</taxon>
        <taxon>Lepisosteus</taxon>
    </lineage>
</organism>
<reference evidence="2" key="3">
    <citation type="submission" date="2025-09" db="UniProtKB">
        <authorList>
            <consortium name="Ensembl"/>
        </authorList>
    </citation>
    <scope>IDENTIFICATION</scope>
</reference>
<sequence>MSRDQMESVVRSVETLLAEAEALKARCRGQSEEVAAATEALRREGAELQEQCARAQVDMVEIRRNIDQLLDTKAAFEAKERQVRKLSKQL</sequence>
<dbReference type="Ensembl" id="ENSLOCT00000021753.1">
    <property type="protein sequence ID" value="ENSLOCP00000021716.1"/>
    <property type="gene ID" value="ENSLOCG00000017611.1"/>
</dbReference>
<dbReference type="Proteomes" id="UP000018468">
    <property type="component" value="Linkage group LG28"/>
</dbReference>
<dbReference type="GeneTree" id="ENSGT00770000120838"/>
<keyword evidence="1" id="KW-0175">Coiled coil</keyword>
<evidence type="ECO:0000313" key="3">
    <source>
        <dbReference type="Proteomes" id="UP000018468"/>
    </source>
</evidence>
<evidence type="ECO:0000313" key="2">
    <source>
        <dbReference type="Ensembl" id="ENSLOCP00000021716.1"/>
    </source>
</evidence>
<proteinExistence type="predicted"/>
<feature type="coiled-coil region" evidence="1">
    <location>
        <begin position="3"/>
        <end position="89"/>
    </location>
</feature>
<name>W5NM57_LEPOC</name>
<accession>W5NM57</accession>
<dbReference type="eggNOG" id="ENOG502S9WR">
    <property type="taxonomic scope" value="Eukaryota"/>
</dbReference>
<dbReference type="AlphaFoldDB" id="W5NM57"/>
<keyword evidence="3" id="KW-1185">Reference proteome</keyword>
<dbReference type="Bgee" id="ENSLOCG00000017611">
    <property type="expression patterns" value="Expressed in camera-type eye and 7 other cell types or tissues"/>
</dbReference>
<dbReference type="InParanoid" id="W5NM57"/>
<dbReference type="HOGENOM" id="CLU_187294_1_0_1"/>